<keyword evidence="4" id="KW-0564">Palmitate</keyword>
<proteinExistence type="inferred from homology"/>
<dbReference type="PANTHER" id="PTHR30429:SF1">
    <property type="entry name" value="D-METHIONINE-BINDING LIPOPROTEIN METQ-RELATED"/>
    <property type="match status" value="1"/>
</dbReference>
<dbReference type="KEGG" id="hse:Hsero_4753"/>
<dbReference type="NCBIfam" id="TIGR00363">
    <property type="entry name" value="MetQ/NlpA family lipoprotein"/>
    <property type="match status" value="1"/>
</dbReference>
<dbReference type="Proteomes" id="UP000000329">
    <property type="component" value="Chromosome"/>
</dbReference>
<dbReference type="AlphaFoldDB" id="D8IZ10"/>
<dbReference type="EMBL" id="CP002039">
    <property type="protein sequence ID" value="ADJ66214.1"/>
    <property type="molecule type" value="Genomic_DNA"/>
</dbReference>
<dbReference type="STRING" id="757424.Hsero_4753"/>
<keyword evidence="9" id="KW-1185">Reference proteome</keyword>
<dbReference type="Gene3D" id="3.40.190.10">
    <property type="entry name" value="Periplasmic binding protein-like II"/>
    <property type="match status" value="2"/>
</dbReference>
<gene>
    <name evidence="8" type="ordered locus">Hsero_4753</name>
</gene>
<dbReference type="Pfam" id="PF03180">
    <property type="entry name" value="Lipoprotein_9"/>
    <property type="match status" value="1"/>
</dbReference>
<keyword evidence="3" id="KW-0472">Membrane</keyword>
<protein>
    <recommendedName>
        <fullName evidence="6">Lipoprotein</fullName>
    </recommendedName>
</protein>
<reference evidence="8 9" key="1">
    <citation type="submission" date="2010-04" db="EMBL/GenBank/DDBJ databases">
        <title>The genome of Herbaspirillum seropedicae SmR1, an endophytic, nitrogen-fixing, plant-growth promoting beta-Proteobacteria.</title>
        <authorList>
            <person name="Pedrosa F.O."/>
            <person name="Monteiro R.A."/>
            <person name="Wassem R."/>
            <person name="Cruz L.M."/>
            <person name="Ayub R.A."/>
            <person name="Colauto N.B."/>
            <person name="Fernandez M.A."/>
            <person name="Fungaro M.H.P."/>
            <person name="Grisard E.C."/>
            <person name="Hungria M."/>
            <person name="Madeira H.M.F."/>
            <person name="Nodari R.O."/>
            <person name="Osaku C.A."/>
            <person name="Petzl-Erler M.L."/>
            <person name="Terenzi H."/>
            <person name="Vieira L.G.E."/>
            <person name="Almeida M.I.M."/>
            <person name="Alves L.R."/>
            <person name="Arantes O.M.N."/>
            <person name="Balsanelli E."/>
            <person name="Barcellos F.G."/>
            <person name="Baura V.A."/>
            <person name="Binde D.R."/>
            <person name="Campo R.J."/>
            <person name="Chubatsu L.S."/>
            <person name="Chueire L.M.O."/>
            <person name="Ciferri R.R."/>
            <person name="Correa L.C."/>
            <person name="da Conceicao Silva J.L."/>
            <person name="Dabul A.N.G."/>
            <person name="Dambros B.P."/>
            <person name="Faoro H."/>
            <person name="Favetti A."/>
            <person name="Friedermann G."/>
            <person name="Furlaneto M.C."/>
            <person name="Gasques L.S."/>
            <person name="Gimenes C.C.T."/>
            <person name="Gioppo N.M.R."/>
            <person name="Glienke-Blanco C."/>
            <person name="Godoy L.P."/>
            <person name="Guerra M.P."/>
            <person name="Karp S."/>
            <person name="Kava-Cordeiro V."/>
            <person name="Margarido V.P."/>
            <person name="Mathioni S.M."/>
            <person name="Menck-Soares M.A."/>
            <person name="Murace N.K."/>
            <person name="Nicolas M.F."/>
            <person name="Oliveira C.E.C."/>
            <person name="Pagnan N.A.B."/>
            <person name="Pamphile J.A."/>
            <person name="Patussi E.V."/>
            <person name="Pereira L.F.P."/>
            <person name="Pereira-Ferrari L."/>
            <person name="Pinto F.G.S."/>
            <person name="Precoma C."/>
            <person name="Prioli A.J."/>
            <person name="Prioli S.M.A.P."/>
            <person name="Raittz R.T."/>
            <person name="Ramos H.J.O."/>
            <person name="Ribeiro E.M.S.F."/>
            <person name="Rigo L.U."/>
            <person name="Rocha C.L.M.S.C."/>
            <person name="Rocha S.N."/>
            <person name="Santos K."/>
            <person name="Satori D."/>
            <person name="Silva A.G."/>
            <person name="Simao R.C.G."/>
            <person name="Soares M.A.M."/>
            <person name="Souza E.M."/>
            <person name="Steffens M.B.R."/>
            <person name="Steindel M."/>
            <person name="Tadra-Sfeir M.Z."/>
            <person name="Takahashi E.K."/>
            <person name="Torres R.A."/>
            <person name="Valle J.S."/>
            <person name="Vernal J.I."/>
            <person name="Vilas-Boas L.A."/>
            <person name="Watanabe M.A.E."/>
            <person name="Weiss V.A."/>
            <person name="Yates M.A."/>
            <person name="Souza E.M."/>
        </authorList>
    </citation>
    <scope>NUCLEOTIDE SEQUENCE [LARGE SCALE GENOMIC DNA]</scope>
    <source>
        <strain evidence="8 9">SmR1</strain>
    </source>
</reference>
<dbReference type="eggNOG" id="COG1464">
    <property type="taxonomic scope" value="Bacteria"/>
</dbReference>
<dbReference type="GeneID" id="29391397"/>
<dbReference type="PIRSF" id="PIRSF002854">
    <property type="entry name" value="MetQ"/>
    <property type="match status" value="1"/>
</dbReference>
<evidence type="ECO:0000256" key="6">
    <source>
        <dbReference type="PIRNR" id="PIRNR002854"/>
    </source>
</evidence>
<dbReference type="GO" id="GO:0016020">
    <property type="term" value="C:membrane"/>
    <property type="evidence" value="ECO:0007669"/>
    <property type="project" value="UniProtKB-SubCell"/>
</dbReference>
<evidence type="ECO:0000313" key="8">
    <source>
        <dbReference type="EMBL" id="ADJ66214.1"/>
    </source>
</evidence>
<name>D8IZ10_HERSS</name>
<evidence type="ECO:0000256" key="7">
    <source>
        <dbReference type="SAM" id="SignalP"/>
    </source>
</evidence>
<comment type="similarity">
    <text evidence="6">Belongs to the nlpA lipoprotein family.</text>
</comment>
<evidence type="ECO:0000256" key="4">
    <source>
        <dbReference type="ARBA" id="ARBA00023139"/>
    </source>
</evidence>
<evidence type="ECO:0000313" key="9">
    <source>
        <dbReference type="Proteomes" id="UP000000329"/>
    </source>
</evidence>
<evidence type="ECO:0000256" key="5">
    <source>
        <dbReference type="ARBA" id="ARBA00023288"/>
    </source>
</evidence>
<dbReference type="InterPro" id="IPR004872">
    <property type="entry name" value="Lipoprotein_NlpA"/>
</dbReference>
<sequence>MKSIAATWLRRLSTLMVSMLASLVLNAQAAADQVIRVGVTSGPHAQIFEQARRVFERDNPGYKVKIIEFNDYIQPNAALDAGELDANSYQHRPFLNAQIKTRGYKLYAEGKTMIGPMAIYSRKYRKLEDVPVGARIGIPNDPANESRVLLLLQKHGFIKLRAGIDPLTGTNATPIDITENPKKWKFVEIDAAQLPRTLDDLDASAVNADYAAKAGLNPARDSLVVESGDSPYACLIAVREKDRAQPWLGKLVQAYQSPEVKRYIETEFKGGILAAW</sequence>
<accession>D8IZ10</accession>
<evidence type="ECO:0000256" key="1">
    <source>
        <dbReference type="ARBA" id="ARBA00004635"/>
    </source>
</evidence>
<feature type="signal peptide" evidence="7">
    <location>
        <begin position="1"/>
        <end position="29"/>
    </location>
</feature>
<keyword evidence="2 7" id="KW-0732">Signal</keyword>
<evidence type="ECO:0000256" key="3">
    <source>
        <dbReference type="ARBA" id="ARBA00023136"/>
    </source>
</evidence>
<evidence type="ECO:0000256" key="2">
    <source>
        <dbReference type="ARBA" id="ARBA00022729"/>
    </source>
</evidence>
<dbReference type="CDD" id="cd13598">
    <property type="entry name" value="PBP2_lipoprotein_IlpA_like"/>
    <property type="match status" value="1"/>
</dbReference>
<keyword evidence="5 6" id="KW-0449">Lipoprotein</keyword>
<dbReference type="PANTHER" id="PTHR30429">
    <property type="entry name" value="D-METHIONINE-BINDING LIPOPROTEIN METQ"/>
    <property type="match status" value="1"/>
</dbReference>
<comment type="subcellular location">
    <subcellularLocation>
        <location evidence="1">Membrane</location>
        <topology evidence="1">Lipid-anchor</topology>
    </subcellularLocation>
</comment>
<dbReference type="SUPFAM" id="SSF53850">
    <property type="entry name" value="Periplasmic binding protein-like II"/>
    <property type="match status" value="1"/>
</dbReference>
<dbReference type="RefSeq" id="WP_013236664.1">
    <property type="nucleotide sequence ID" value="NC_014323.1"/>
</dbReference>
<dbReference type="OrthoDB" id="9812878at2"/>
<feature type="chain" id="PRO_5003115561" description="Lipoprotein" evidence="7">
    <location>
        <begin position="30"/>
        <end position="276"/>
    </location>
</feature>
<organism evidence="8 9">
    <name type="scientific">Herbaspirillum seropedicae (strain SmR1)</name>
    <dbReference type="NCBI Taxonomy" id="757424"/>
    <lineage>
        <taxon>Bacteria</taxon>
        <taxon>Pseudomonadati</taxon>
        <taxon>Pseudomonadota</taxon>
        <taxon>Betaproteobacteria</taxon>
        <taxon>Burkholderiales</taxon>
        <taxon>Oxalobacteraceae</taxon>
        <taxon>Herbaspirillum</taxon>
    </lineage>
</organism>
<dbReference type="HOGENOM" id="CLU_067080_3_0_4"/>